<comment type="caution">
    <text evidence="1">The sequence shown here is derived from an EMBL/GenBank/DDBJ whole genome shotgun (WGS) entry which is preliminary data.</text>
</comment>
<evidence type="ECO:0000313" key="2">
    <source>
        <dbReference type="Proteomes" id="UP001220324"/>
    </source>
</evidence>
<gene>
    <name evidence="1" type="ORF">N7494_005338</name>
</gene>
<reference evidence="1 2" key="1">
    <citation type="journal article" date="2023" name="IMA Fungus">
        <title>Comparative genomic study of the Penicillium genus elucidates a diverse pangenome and 15 lateral gene transfer events.</title>
        <authorList>
            <person name="Petersen C."/>
            <person name="Sorensen T."/>
            <person name="Nielsen M.R."/>
            <person name="Sondergaard T.E."/>
            <person name="Sorensen J.L."/>
            <person name="Fitzpatrick D.A."/>
            <person name="Frisvad J.C."/>
            <person name="Nielsen K.L."/>
        </authorList>
    </citation>
    <scope>NUCLEOTIDE SEQUENCE [LARGE SCALE GENOMIC DNA]</scope>
    <source>
        <strain evidence="1 2">IBT 35679</strain>
    </source>
</reference>
<keyword evidence="2" id="KW-1185">Reference proteome</keyword>
<protein>
    <submittedName>
        <fullName evidence="1">Uncharacterized protein</fullName>
    </submittedName>
</protein>
<organism evidence="1 2">
    <name type="scientific">Penicillium frequentans</name>
    <dbReference type="NCBI Taxonomy" id="3151616"/>
    <lineage>
        <taxon>Eukaryota</taxon>
        <taxon>Fungi</taxon>
        <taxon>Dikarya</taxon>
        <taxon>Ascomycota</taxon>
        <taxon>Pezizomycotina</taxon>
        <taxon>Eurotiomycetes</taxon>
        <taxon>Eurotiomycetidae</taxon>
        <taxon>Eurotiales</taxon>
        <taxon>Aspergillaceae</taxon>
        <taxon>Penicillium</taxon>
    </lineage>
</organism>
<dbReference type="AlphaFoldDB" id="A0AAD6CXS4"/>
<evidence type="ECO:0000313" key="1">
    <source>
        <dbReference type="EMBL" id="KAJ5544059.1"/>
    </source>
</evidence>
<accession>A0AAD6CXS4</accession>
<dbReference type="Proteomes" id="UP001220324">
    <property type="component" value="Unassembled WGS sequence"/>
</dbReference>
<name>A0AAD6CXS4_9EURO</name>
<sequence>MCRVAGYEHIAKSALRTWTPPWSSCCPTQIVAKSMAENALPDKSSAKIKSLPNRLQGRSVEAVAGQYCVLVPEVHGWPMKTSFEGQSQHDSRFNLLMSATKIKPFEDGDE</sequence>
<dbReference type="EMBL" id="JAQIZZ010000004">
    <property type="protein sequence ID" value="KAJ5544059.1"/>
    <property type="molecule type" value="Genomic_DNA"/>
</dbReference>
<proteinExistence type="predicted"/>